<name>A0A3B4UY26_SERDU</name>
<reference evidence="6" key="2">
    <citation type="submission" date="2025-09" db="UniProtKB">
        <authorList>
            <consortium name="Ensembl"/>
        </authorList>
    </citation>
    <scope>IDENTIFICATION</scope>
</reference>
<protein>
    <submittedName>
        <fullName evidence="6">GLI pathosis related 1</fullName>
    </submittedName>
</protein>
<keyword evidence="7" id="KW-1185">Reference proteome</keyword>
<feature type="domain" description="SCP" evidence="5">
    <location>
        <begin position="31"/>
        <end position="183"/>
    </location>
</feature>
<feature type="chain" id="PRO_5017401656" evidence="4">
    <location>
        <begin position="22"/>
        <end position="268"/>
    </location>
</feature>
<comment type="subcellular location">
    <subcellularLocation>
        <location evidence="1">Membrane</location>
    </subcellularLocation>
</comment>
<keyword evidence="3" id="KW-0472">Membrane</keyword>
<dbReference type="InterPro" id="IPR002413">
    <property type="entry name" value="V5_allergen-like"/>
</dbReference>
<feature type="signal peptide" evidence="4">
    <location>
        <begin position="1"/>
        <end position="21"/>
    </location>
</feature>
<evidence type="ECO:0000256" key="3">
    <source>
        <dbReference type="ARBA" id="ARBA00023136"/>
    </source>
</evidence>
<dbReference type="PRINTS" id="PR00838">
    <property type="entry name" value="V5ALLERGEN"/>
</dbReference>
<dbReference type="GeneTree" id="ENSGT00940000160727"/>
<evidence type="ECO:0000313" key="7">
    <source>
        <dbReference type="Proteomes" id="UP000261420"/>
    </source>
</evidence>
<dbReference type="PRINTS" id="PR00837">
    <property type="entry name" value="V5TPXLIKE"/>
</dbReference>
<dbReference type="GeneID" id="111224491"/>
<organism evidence="6 7">
    <name type="scientific">Seriola dumerili</name>
    <name type="common">Greater amberjack</name>
    <name type="synonym">Caranx dumerili</name>
    <dbReference type="NCBI Taxonomy" id="41447"/>
    <lineage>
        <taxon>Eukaryota</taxon>
        <taxon>Metazoa</taxon>
        <taxon>Chordata</taxon>
        <taxon>Craniata</taxon>
        <taxon>Vertebrata</taxon>
        <taxon>Euteleostomi</taxon>
        <taxon>Actinopterygii</taxon>
        <taxon>Neopterygii</taxon>
        <taxon>Teleostei</taxon>
        <taxon>Neoteleostei</taxon>
        <taxon>Acanthomorphata</taxon>
        <taxon>Carangaria</taxon>
        <taxon>Carangiformes</taxon>
        <taxon>Carangidae</taxon>
        <taxon>Seriola</taxon>
    </lineage>
</organism>
<keyword evidence="4" id="KW-0732">Signal</keyword>
<dbReference type="AlphaFoldDB" id="A0A3B4UY26"/>
<comment type="similarity">
    <text evidence="2">Belongs to the CRISP family.</text>
</comment>
<dbReference type="RefSeq" id="XP_022604710.1">
    <property type="nucleotide sequence ID" value="XM_022748989.1"/>
</dbReference>
<dbReference type="InterPro" id="IPR035940">
    <property type="entry name" value="CAP_sf"/>
</dbReference>
<dbReference type="OMA" id="WDTQPQP"/>
<dbReference type="STRING" id="41447.ENSSDUP00000023381"/>
<dbReference type="PROSITE" id="PS01009">
    <property type="entry name" value="CRISP_1"/>
    <property type="match status" value="1"/>
</dbReference>
<dbReference type="GO" id="GO:0016020">
    <property type="term" value="C:membrane"/>
    <property type="evidence" value="ECO:0007669"/>
    <property type="project" value="UniProtKB-SubCell"/>
</dbReference>
<dbReference type="Ensembl" id="ENSSDUT00000023817.1">
    <property type="protein sequence ID" value="ENSSDUP00000023381.1"/>
    <property type="gene ID" value="ENSSDUG00000017006.1"/>
</dbReference>
<dbReference type="SUPFAM" id="SSF55797">
    <property type="entry name" value="PR-1-like"/>
    <property type="match status" value="1"/>
</dbReference>
<dbReference type="InterPro" id="IPR034121">
    <property type="entry name" value="SCP_GLIPR-1-like"/>
</dbReference>
<proteinExistence type="inferred from homology"/>
<evidence type="ECO:0000313" key="6">
    <source>
        <dbReference type="Ensembl" id="ENSSDUP00000023381.1"/>
    </source>
</evidence>
<evidence type="ECO:0000256" key="1">
    <source>
        <dbReference type="ARBA" id="ARBA00004370"/>
    </source>
</evidence>
<accession>A0A3B4UY26</accession>
<dbReference type="SMART" id="SM00198">
    <property type="entry name" value="SCP"/>
    <property type="match status" value="1"/>
</dbReference>
<dbReference type="CDD" id="cd05385">
    <property type="entry name" value="CAP_GLIPR1-like"/>
    <property type="match status" value="1"/>
</dbReference>
<reference evidence="6" key="1">
    <citation type="submission" date="2025-08" db="UniProtKB">
        <authorList>
            <consortium name="Ensembl"/>
        </authorList>
    </citation>
    <scope>IDENTIFICATION</scope>
</reference>
<dbReference type="Pfam" id="PF00188">
    <property type="entry name" value="CAP"/>
    <property type="match status" value="1"/>
</dbReference>
<sequence>MGSRVDLLLWAWIVLDSGVCSVVLPEITDGKFIDECVREHNRARSSVNPPASDMLHMTWDEALAITARAWAKHCVFDHNPRLKDVGRVHPTFSSVGENIWTGSPPSSFDATKAIKRWVDEKAYYNYERNNCSKVCGHYTQVVWGSSYKVGCAAELCPNGVKDFSDREGVVFVCNYATAGNFNNRRPYETKGAACSGCEGTCGDSLCRDQKRDSQQSYSWTPDWDPSLAATYTGSNYVTILVVRPIGLIFTFITAYAVRHYYPDVFCYE</sequence>
<evidence type="ECO:0000256" key="2">
    <source>
        <dbReference type="ARBA" id="ARBA00009923"/>
    </source>
</evidence>
<dbReference type="PANTHER" id="PTHR10334">
    <property type="entry name" value="CYSTEINE-RICH SECRETORY PROTEIN-RELATED"/>
    <property type="match status" value="1"/>
</dbReference>
<evidence type="ECO:0000259" key="5">
    <source>
        <dbReference type="SMART" id="SM00198"/>
    </source>
</evidence>
<dbReference type="Proteomes" id="UP000261420">
    <property type="component" value="Unplaced"/>
</dbReference>
<dbReference type="GO" id="GO:0005576">
    <property type="term" value="C:extracellular region"/>
    <property type="evidence" value="ECO:0007669"/>
    <property type="project" value="InterPro"/>
</dbReference>
<dbReference type="InterPro" id="IPR014044">
    <property type="entry name" value="CAP_dom"/>
</dbReference>
<dbReference type="InterPro" id="IPR001283">
    <property type="entry name" value="CRISP-related"/>
</dbReference>
<dbReference type="InterPro" id="IPR018244">
    <property type="entry name" value="Allrgn_V5/Tpx1_CS"/>
</dbReference>
<dbReference type="Gene3D" id="3.40.33.10">
    <property type="entry name" value="CAP"/>
    <property type="match status" value="1"/>
</dbReference>
<evidence type="ECO:0000256" key="4">
    <source>
        <dbReference type="SAM" id="SignalP"/>
    </source>
</evidence>